<comment type="caution">
    <text evidence="2">The sequence shown here is derived from an EMBL/GenBank/DDBJ whole genome shotgun (WGS) entry which is preliminary data.</text>
</comment>
<accession>A0ABT3DC52</accession>
<dbReference type="InterPro" id="IPR001387">
    <property type="entry name" value="Cro/C1-type_HTH"/>
</dbReference>
<dbReference type="Pfam" id="PF12844">
    <property type="entry name" value="HTH_19"/>
    <property type="match status" value="1"/>
</dbReference>
<proteinExistence type="predicted"/>
<dbReference type="CDD" id="cd00093">
    <property type="entry name" value="HTH_XRE"/>
    <property type="match status" value="1"/>
</dbReference>
<name>A0ABT3DC52_9BACI</name>
<keyword evidence="3" id="KW-1185">Reference proteome</keyword>
<organism evidence="2 3">
    <name type="scientific">Metabacillus halosaccharovorans</name>
    <dbReference type="NCBI Taxonomy" id="930124"/>
    <lineage>
        <taxon>Bacteria</taxon>
        <taxon>Bacillati</taxon>
        <taxon>Bacillota</taxon>
        <taxon>Bacilli</taxon>
        <taxon>Bacillales</taxon>
        <taxon>Bacillaceae</taxon>
        <taxon>Metabacillus</taxon>
    </lineage>
</organism>
<evidence type="ECO:0000259" key="1">
    <source>
        <dbReference type="PROSITE" id="PS50943"/>
    </source>
</evidence>
<dbReference type="RefSeq" id="WP_264141405.1">
    <property type="nucleotide sequence ID" value="NZ_JAOYEY010000018.1"/>
</dbReference>
<evidence type="ECO:0000313" key="2">
    <source>
        <dbReference type="EMBL" id="MCV9884446.1"/>
    </source>
</evidence>
<gene>
    <name evidence="2" type="ORF">OIH86_02125</name>
</gene>
<reference evidence="2 3" key="1">
    <citation type="submission" date="2022-10" db="EMBL/GenBank/DDBJ databases">
        <title>Draft genome assembly of moderately radiation resistant bacterium Metabacillus halosaccharovorans.</title>
        <authorList>
            <person name="Pal S."/>
            <person name="Gopinathan A."/>
        </authorList>
    </citation>
    <scope>NUCLEOTIDE SEQUENCE [LARGE SCALE GENOMIC DNA]</scope>
    <source>
        <strain evidence="2 3">VITHBRA001</strain>
    </source>
</reference>
<feature type="domain" description="HTH cro/C1-type" evidence="1">
    <location>
        <begin position="145"/>
        <end position="200"/>
    </location>
</feature>
<evidence type="ECO:0000313" key="3">
    <source>
        <dbReference type="Proteomes" id="UP001526147"/>
    </source>
</evidence>
<dbReference type="Gene3D" id="1.10.260.40">
    <property type="entry name" value="lambda repressor-like DNA-binding domains"/>
    <property type="match status" value="1"/>
</dbReference>
<protein>
    <submittedName>
        <fullName evidence="2">Helix-turn-helix transcriptional regulator</fullName>
    </submittedName>
</protein>
<dbReference type="PROSITE" id="PS50943">
    <property type="entry name" value="HTH_CROC1"/>
    <property type="match status" value="1"/>
</dbReference>
<dbReference type="Proteomes" id="UP001526147">
    <property type="component" value="Unassembled WGS sequence"/>
</dbReference>
<dbReference type="InterPro" id="IPR010982">
    <property type="entry name" value="Lambda_DNA-bd_dom_sf"/>
</dbReference>
<dbReference type="SMART" id="SM00530">
    <property type="entry name" value="HTH_XRE"/>
    <property type="match status" value="1"/>
</dbReference>
<dbReference type="SUPFAM" id="SSF47413">
    <property type="entry name" value="lambda repressor-like DNA-binding domains"/>
    <property type="match status" value="1"/>
</dbReference>
<sequence>MNMRKKNNADHSKVVYMGFGENDTTDTDGTPEDDGFVFVKVGFKKENFEKLQAYTTYANVEAKMDKINVEYTPEDFIKGATMYFIDSMLDNIDAHKPKEITRKLYESLPEFLPILNEAAKKLRNTPKENVEPLIHYQDGLIKNNMKKIMKERKMTQKELSEITGIDKSNLSIYMNNKSQPSIEFFLRIWHALDYPPLNEILYREKSSDA</sequence>
<dbReference type="EMBL" id="JAOYEY010000018">
    <property type="protein sequence ID" value="MCV9884446.1"/>
    <property type="molecule type" value="Genomic_DNA"/>
</dbReference>